<sequence length="863" mass="99122">MIVDFLLLRARRRQWWRPAKGGGAFFPRGHSGVIITRLKDTTSRTQPQARLKDTSGDFCIIAKIKGPVDSTASSAAAAMLLSSTHNPPQLTLQPHFCNHFISSIQTHKSSLRTSLTFLRSLSSSLHRRQLPEPHQNFPSSAVSASSLVVYDSEEAKENETESFSFDGSFGLSELKRFDSPAVEIKELEELPEQWRRSKLAWLCKELPAHKQSTFTRVLNAQRKWIRQEDCTYIAIHCMRIRENEAAFRVYKWMMQQNWFKFDFALATKLADYMGKMRKYLKCREIFNDIIDQGLIPSESTFHILTVAYLSHNCLEEACSIFNRMIQLGGYKPRLSLHNSLFRALVSKTGGSCKHHLKQAEFIFHSLTTSGLEIHKDIYGGLIWLHSYQDEIDKKRVESLRKEMHSKGIEESTEVLVSVLRSCSKEGDIDEAEKTWIKLLYCNNNPPNQAFVYLMEVYFQVGQPMKSLAVFRGMKEQVGSASVTAYYKIIEVLCKAQKTELAESLMTEFINSGLKPLMPSFIGLMEMYSDLNLHDKVESTFFKCLENCRPNRTVYNMYLDSLVHTGNLEKAEEIFNEMYGNEAIGVNTRSCNTILRGYLASEQNVKAEKIYDLMCQKKFDIESSLIEKLDYMLSLRWEVVKKPISMKLSKEQRETLVGLLLGGLQIEVDEEKKNHFFHFVFKENFGVHSVLKRHIHDQFREWLACTDKLADEEDDIPCQFSTISHSHFNFYAEQFLAQGRPVIPKLIHRWLSPRVLAYWYMYGGHRMSTGDILLKLKASKEGVQRIVKTLKAISLGSRVKRMNRVFWIGFLGSNATSFWKLAEPFILDDLKDSLEAGGKSMGRDVGIENINFDIESDSDGKSSE</sequence>
<dbReference type="GO" id="GO:0006397">
    <property type="term" value="P:mRNA processing"/>
    <property type="evidence" value="ECO:0007669"/>
    <property type="project" value="UniProtKB-KW"/>
</dbReference>
<dbReference type="InterPro" id="IPR052500">
    <property type="entry name" value="Chloro/Mito_RNA_Process"/>
</dbReference>
<evidence type="ECO:0000313" key="6">
    <source>
        <dbReference type="EMBL" id="KAL2512189.1"/>
    </source>
</evidence>
<feature type="domain" description="Homing endonuclease LAGLIDADG" evidence="5">
    <location>
        <begin position="652"/>
        <end position="817"/>
    </location>
</feature>
<feature type="repeat" description="PPR" evidence="4">
    <location>
        <begin position="550"/>
        <end position="580"/>
    </location>
</feature>
<dbReference type="GO" id="GO:0008380">
    <property type="term" value="P:RNA splicing"/>
    <property type="evidence" value="ECO:0007669"/>
    <property type="project" value="UniProtKB-KW"/>
</dbReference>
<accession>A0ABD1THH3</accession>
<dbReference type="SUPFAM" id="SSF55608">
    <property type="entry name" value="Homing endonucleases"/>
    <property type="match status" value="1"/>
</dbReference>
<evidence type="ECO:0000256" key="2">
    <source>
        <dbReference type="ARBA" id="ARBA00022737"/>
    </source>
</evidence>
<dbReference type="NCBIfam" id="TIGR00756">
    <property type="entry name" value="PPR"/>
    <property type="match status" value="1"/>
</dbReference>
<keyword evidence="7" id="KW-1185">Reference proteome</keyword>
<dbReference type="EMBL" id="JBFOLK010000005">
    <property type="protein sequence ID" value="KAL2512189.1"/>
    <property type="molecule type" value="Genomic_DNA"/>
</dbReference>
<protein>
    <submittedName>
        <fullName evidence="6">Pentatricopeptide repeat-containing protein</fullName>
    </submittedName>
</protein>
<gene>
    <name evidence="6" type="ORF">Adt_17789</name>
</gene>
<dbReference type="Gene3D" id="3.10.28.10">
    <property type="entry name" value="Homing endonucleases"/>
    <property type="match status" value="2"/>
</dbReference>
<evidence type="ECO:0000256" key="1">
    <source>
        <dbReference type="ARBA" id="ARBA00022664"/>
    </source>
</evidence>
<keyword evidence="1" id="KW-0507">mRNA processing</keyword>
<dbReference type="InterPro" id="IPR002885">
    <property type="entry name" value="PPR_rpt"/>
</dbReference>
<dbReference type="PANTHER" id="PTHR47539:SF1">
    <property type="entry name" value="PENTATRICOPEPTIDE REPEAT-CONTAINING PROTEIN OTP51, CHLOROPLASTIC"/>
    <property type="match status" value="1"/>
</dbReference>
<dbReference type="FunFam" id="3.10.28.10:FF:000005">
    <property type="entry name" value="Pentatricopeptide repeat-containing protein At2g15820, chloroplastic"/>
    <property type="match status" value="1"/>
</dbReference>
<reference evidence="7" key="1">
    <citation type="submission" date="2024-07" db="EMBL/GenBank/DDBJ databases">
        <title>Two chromosome-level genome assemblies of Korean endemic species Abeliophyllum distichum and Forsythia ovata (Oleaceae).</title>
        <authorList>
            <person name="Jang H."/>
        </authorList>
    </citation>
    <scope>NUCLEOTIDE SEQUENCE [LARGE SCALE GENOMIC DNA]</scope>
</reference>
<comment type="caution">
    <text evidence="6">The sequence shown here is derived from an EMBL/GenBank/DDBJ whole genome shotgun (WGS) entry which is preliminary data.</text>
</comment>
<organism evidence="6 7">
    <name type="scientific">Abeliophyllum distichum</name>
    <dbReference type="NCBI Taxonomy" id="126358"/>
    <lineage>
        <taxon>Eukaryota</taxon>
        <taxon>Viridiplantae</taxon>
        <taxon>Streptophyta</taxon>
        <taxon>Embryophyta</taxon>
        <taxon>Tracheophyta</taxon>
        <taxon>Spermatophyta</taxon>
        <taxon>Magnoliopsida</taxon>
        <taxon>eudicotyledons</taxon>
        <taxon>Gunneridae</taxon>
        <taxon>Pentapetalae</taxon>
        <taxon>asterids</taxon>
        <taxon>lamiids</taxon>
        <taxon>Lamiales</taxon>
        <taxon>Oleaceae</taxon>
        <taxon>Forsythieae</taxon>
        <taxon>Abeliophyllum</taxon>
    </lineage>
</organism>
<dbReference type="Proteomes" id="UP001604336">
    <property type="component" value="Unassembled WGS sequence"/>
</dbReference>
<dbReference type="Gene3D" id="1.25.40.10">
    <property type="entry name" value="Tetratricopeptide repeat domain"/>
    <property type="match status" value="3"/>
</dbReference>
<dbReference type="Pfam" id="PF01535">
    <property type="entry name" value="PPR"/>
    <property type="match status" value="4"/>
</dbReference>
<evidence type="ECO:0000256" key="4">
    <source>
        <dbReference type="PROSITE-ProRule" id="PRU00708"/>
    </source>
</evidence>
<dbReference type="AlphaFoldDB" id="A0ABD1THH3"/>
<dbReference type="SUPFAM" id="SSF81901">
    <property type="entry name" value="HCP-like"/>
    <property type="match status" value="1"/>
</dbReference>
<dbReference type="InterPro" id="IPR004860">
    <property type="entry name" value="LAGLIDADG_dom"/>
</dbReference>
<dbReference type="PROSITE" id="PS51375">
    <property type="entry name" value="PPR"/>
    <property type="match status" value="2"/>
</dbReference>
<name>A0ABD1THH3_9LAMI</name>
<feature type="repeat" description="PPR" evidence="4">
    <location>
        <begin position="481"/>
        <end position="515"/>
    </location>
</feature>
<evidence type="ECO:0000256" key="3">
    <source>
        <dbReference type="ARBA" id="ARBA00023187"/>
    </source>
</evidence>
<proteinExistence type="predicted"/>
<keyword evidence="3" id="KW-0508">mRNA splicing</keyword>
<dbReference type="InterPro" id="IPR011990">
    <property type="entry name" value="TPR-like_helical_dom_sf"/>
</dbReference>
<keyword evidence="2" id="KW-0677">Repeat</keyword>
<dbReference type="Pfam" id="PF03161">
    <property type="entry name" value="LAGLIDADG_2"/>
    <property type="match status" value="1"/>
</dbReference>
<evidence type="ECO:0000259" key="5">
    <source>
        <dbReference type="Pfam" id="PF03161"/>
    </source>
</evidence>
<evidence type="ECO:0000313" key="7">
    <source>
        <dbReference type="Proteomes" id="UP001604336"/>
    </source>
</evidence>
<dbReference type="PANTHER" id="PTHR47539">
    <property type="entry name" value="PENTATRICOPEPTIDE REPEAT-CONTAINING PROTEIN OTP51, CHLOROPLASTIC"/>
    <property type="match status" value="1"/>
</dbReference>
<dbReference type="InterPro" id="IPR027434">
    <property type="entry name" value="Homing_endonucl"/>
</dbReference>